<name>A0A4Y3IPD1_9VIBR</name>
<dbReference type="SUPFAM" id="SSF56349">
    <property type="entry name" value="DNA breaking-rejoining enzymes"/>
    <property type="match status" value="1"/>
</dbReference>
<proteinExistence type="inferred from homology"/>
<dbReference type="Pfam" id="PF00589">
    <property type="entry name" value="Phage_integrase"/>
    <property type="match status" value="1"/>
</dbReference>
<feature type="domain" description="Tyr recombinase" evidence="5">
    <location>
        <begin position="191"/>
        <end position="376"/>
    </location>
</feature>
<dbReference type="InterPro" id="IPR013762">
    <property type="entry name" value="Integrase-like_cat_sf"/>
</dbReference>
<dbReference type="Pfam" id="PF13356">
    <property type="entry name" value="Arm-DNA-bind_3"/>
    <property type="match status" value="1"/>
</dbReference>
<evidence type="ECO:0000256" key="4">
    <source>
        <dbReference type="ARBA" id="ARBA00023172"/>
    </source>
</evidence>
<evidence type="ECO:0000256" key="1">
    <source>
        <dbReference type="ARBA" id="ARBA00008857"/>
    </source>
</evidence>
<gene>
    <name evidence="6" type="ORF">VCO01S_17930</name>
</gene>
<evidence type="ECO:0000256" key="3">
    <source>
        <dbReference type="ARBA" id="ARBA00023125"/>
    </source>
</evidence>
<protein>
    <submittedName>
        <fullName evidence="6">Integrase</fullName>
    </submittedName>
</protein>
<keyword evidence="4" id="KW-0233">DNA recombination</keyword>
<dbReference type="InterPro" id="IPR025166">
    <property type="entry name" value="Integrase_DNA_bind_dom"/>
</dbReference>
<dbReference type="GO" id="GO:0006310">
    <property type="term" value="P:DNA recombination"/>
    <property type="evidence" value="ECO:0007669"/>
    <property type="project" value="UniProtKB-KW"/>
</dbReference>
<dbReference type="InterPro" id="IPR002104">
    <property type="entry name" value="Integrase_catalytic"/>
</dbReference>
<evidence type="ECO:0000259" key="5">
    <source>
        <dbReference type="PROSITE" id="PS51898"/>
    </source>
</evidence>
<reference evidence="6 7" key="1">
    <citation type="submission" date="2019-06" db="EMBL/GenBank/DDBJ databases">
        <title>Whole genome shotgun sequence of Vibrio comitans NBRC 102076.</title>
        <authorList>
            <person name="Hosoyama A."/>
            <person name="Uohara A."/>
            <person name="Ohji S."/>
            <person name="Ichikawa N."/>
        </authorList>
    </citation>
    <scope>NUCLEOTIDE SEQUENCE [LARGE SCALE GENOMIC DNA]</scope>
    <source>
        <strain evidence="6 7">NBRC 102076</strain>
    </source>
</reference>
<dbReference type="Gene3D" id="1.10.150.130">
    <property type="match status" value="1"/>
</dbReference>
<dbReference type="InterPro" id="IPR010998">
    <property type="entry name" value="Integrase_recombinase_N"/>
</dbReference>
<dbReference type="Gene3D" id="1.10.443.10">
    <property type="entry name" value="Intergrase catalytic core"/>
    <property type="match status" value="1"/>
</dbReference>
<keyword evidence="2" id="KW-0229">DNA integration</keyword>
<dbReference type="InterPro" id="IPR011010">
    <property type="entry name" value="DNA_brk_join_enz"/>
</dbReference>
<evidence type="ECO:0000313" key="6">
    <source>
        <dbReference type="EMBL" id="GEA60600.1"/>
    </source>
</evidence>
<dbReference type="GO" id="GO:0015074">
    <property type="term" value="P:DNA integration"/>
    <property type="evidence" value="ECO:0007669"/>
    <property type="project" value="UniProtKB-KW"/>
</dbReference>
<dbReference type="PROSITE" id="PS51898">
    <property type="entry name" value="TYR_RECOMBINASE"/>
    <property type="match status" value="1"/>
</dbReference>
<dbReference type="Gene3D" id="3.30.160.390">
    <property type="entry name" value="Integrase, DNA-binding domain"/>
    <property type="match status" value="1"/>
</dbReference>
<dbReference type="OrthoDB" id="9795573at2"/>
<comment type="similarity">
    <text evidence="1">Belongs to the 'phage' integrase family.</text>
</comment>
<organism evidence="6 7">
    <name type="scientific">Vibrio comitans NBRC 102076</name>
    <dbReference type="NCBI Taxonomy" id="1219078"/>
    <lineage>
        <taxon>Bacteria</taxon>
        <taxon>Pseudomonadati</taxon>
        <taxon>Pseudomonadota</taxon>
        <taxon>Gammaproteobacteria</taxon>
        <taxon>Vibrionales</taxon>
        <taxon>Vibrionaceae</taxon>
        <taxon>Vibrio</taxon>
    </lineage>
</organism>
<dbReference type="PANTHER" id="PTHR30629">
    <property type="entry name" value="PROPHAGE INTEGRASE"/>
    <property type="match status" value="1"/>
</dbReference>
<dbReference type="PANTHER" id="PTHR30629:SF2">
    <property type="entry name" value="PROPHAGE INTEGRASE INTS-RELATED"/>
    <property type="match status" value="1"/>
</dbReference>
<sequence length="389" mass="45133">MLPSSTKTFKFRYFEDSKPVFIKIGDFPSVSLSEAREISSTYTKLLEQGLKPKQVLLEQEKDRINQEVKNNSLGTLEQLLHAHAKYKKKNGKRNCQVDLESVEKGIYTFLSPNKKACEITPRDLIPYLAEMINRGAATKANKVRSISHSAFNFGIKYDNDPANYSPDFTSLFNLTSNPVSAIPKQTDADRVGKNYLNLEELKTLLYDLKYDFDNLNLDQTTRDIIFLCFHLGGQRPYEVVNTLWTDINWKTKVLIVRPEIFKTNKPHAIPLTKTAIDILRRRKKSSKSPYVFPKKTNLQEPTPTNTIAQAVKYYRESHEIKHFIPRDFRRTFKTLGGEIELTKEIRDRIQGHSFNDVSSKHYDLYEYIKEKREALEQWEAAIQIEYCSA</sequence>
<evidence type="ECO:0000256" key="2">
    <source>
        <dbReference type="ARBA" id="ARBA00022908"/>
    </source>
</evidence>
<dbReference type="EMBL" id="BJLH01000007">
    <property type="protein sequence ID" value="GEA60600.1"/>
    <property type="molecule type" value="Genomic_DNA"/>
</dbReference>
<keyword evidence="3" id="KW-0238">DNA-binding</keyword>
<dbReference type="CDD" id="cd00801">
    <property type="entry name" value="INT_P4_C"/>
    <property type="match status" value="1"/>
</dbReference>
<dbReference type="AlphaFoldDB" id="A0A4Y3IPD1"/>
<evidence type="ECO:0000313" key="7">
    <source>
        <dbReference type="Proteomes" id="UP000318242"/>
    </source>
</evidence>
<dbReference type="InterPro" id="IPR038488">
    <property type="entry name" value="Integrase_DNA-bd_sf"/>
</dbReference>
<dbReference type="InterPro" id="IPR050808">
    <property type="entry name" value="Phage_Integrase"/>
</dbReference>
<comment type="caution">
    <text evidence="6">The sequence shown here is derived from an EMBL/GenBank/DDBJ whole genome shotgun (WGS) entry which is preliminary data.</text>
</comment>
<keyword evidence="7" id="KW-1185">Reference proteome</keyword>
<dbReference type="Proteomes" id="UP000318242">
    <property type="component" value="Unassembled WGS sequence"/>
</dbReference>
<accession>A0A4Y3IPD1</accession>
<dbReference type="GO" id="GO:0003677">
    <property type="term" value="F:DNA binding"/>
    <property type="evidence" value="ECO:0007669"/>
    <property type="project" value="UniProtKB-KW"/>
</dbReference>